<proteinExistence type="predicted"/>
<evidence type="ECO:0000313" key="1">
    <source>
        <dbReference type="EMBL" id="GIY54620.1"/>
    </source>
</evidence>
<sequence>MCDEKSYCKLYSKKNQKKFNKNFLRKATHVLKIFDLCEKSFYYLVAGGAVAVPQLSSAPKHPSTPRSFKKRGGRRVPACHGARGGVDRKSDSFLRICNIERGFPFFHGEGDRGGVEGRGSFLSIFCGYREDSGQEYCGKSIIRLLRISFIVWR</sequence>
<accession>A0AAV4UA83</accession>
<organism evidence="1 2">
    <name type="scientific">Caerostris darwini</name>
    <dbReference type="NCBI Taxonomy" id="1538125"/>
    <lineage>
        <taxon>Eukaryota</taxon>
        <taxon>Metazoa</taxon>
        <taxon>Ecdysozoa</taxon>
        <taxon>Arthropoda</taxon>
        <taxon>Chelicerata</taxon>
        <taxon>Arachnida</taxon>
        <taxon>Araneae</taxon>
        <taxon>Araneomorphae</taxon>
        <taxon>Entelegynae</taxon>
        <taxon>Araneoidea</taxon>
        <taxon>Araneidae</taxon>
        <taxon>Caerostris</taxon>
    </lineage>
</organism>
<comment type="caution">
    <text evidence="1">The sequence shown here is derived from an EMBL/GenBank/DDBJ whole genome shotgun (WGS) entry which is preliminary data.</text>
</comment>
<evidence type="ECO:0000313" key="2">
    <source>
        <dbReference type="Proteomes" id="UP001054837"/>
    </source>
</evidence>
<reference evidence="1 2" key="1">
    <citation type="submission" date="2021-06" db="EMBL/GenBank/DDBJ databases">
        <title>Caerostris darwini draft genome.</title>
        <authorList>
            <person name="Kono N."/>
            <person name="Arakawa K."/>
        </authorList>
    </citation>
    <scope>NUCLEOTIDE SEQUENCE [LARGE SCALE GENOMIC DNA]</scope>
</reference>
<dbReference type="EMBL" id="BPLQ01010949">
    <property type="protein sequence ID" value="GIY54620.1"/>
    <property type="molecule type" value="Genomic_DNA"/>
</dbReference>
<name>A0AAV4UA83_9ARAC</name>
<keyword evidence="2" id="KW-1185">Reference proteome</keyword>
<gene>
    <name evidence="1" type="ORF">CDAR_434251</name>
</gene>
<dbReference type="AlphaFoldDB" id="A0AAV4UA83"/>
<protein>
    <submittedName>
        <fullName evidence="1">Uncharacterized protein</fullName>
    </submittedName>
</protein>
<dbReference type="Proteomes" id="UP001054837">
    <property type="component" value="Unassembled WGS sequence"/>
</dbReference>